<dbReference type="CDD" id="cd00085">
    <property type="entry name" value="HNHc"/>
    <property type="match status" value="1"/>
</dbReference>
<reference evidence="3" key="1">
    <citation type="submission" date="2023-11" db="EMBL/GenBank/DDBJ databases">
        <title>Scrofimicrobium hongkongense sp. nov., isolated from a patient with peritonitis.</title>
        <authorList>
            <person name="Lao H.Y."/>
            <person name="Wong A.Y.P."/>
            <person name="Ng T.L."/>
            <person name="Wong R.Y.L."/>
            <person name="Yau M.C.Y."/>
            <person name="Lam J.Y.W."/>
            <person name="Siu G.K.H."/>
        </authorList>
    </citation>
    <scope>NUCLEOTIDE SEQUENCE</scope>
    <source>
        <strain evidence="3">R131</strain>
    </source>
</reference>
<dbReference type="EMBL" id="CP138335">
    <property type="protein sequence ID" value="XBW07781.1"/>
    <property type="molecule type" value="Genomic_DNA"/>
</dbReference>
<dbReference type="SMART" id="SM00507">
    <property type="entry name" value="HNHc"/>
    <property type="match status" value="1"/>
</dbReference>
<gene>
    <name evidence="3" type="ORF">SAC06_09065</name>
</gene>
<dbReference type="InterPro" id="IPR003870">
    <property type="entry name" value="DUF222"/>
</dbReference>
<dbReference type="AlphaFoldDB" id="A0AAU7V5R9"/>
<feature type="domain" description="HNH nuclease" evidence="2">
    <location>
        <begin position="352"/>
        <end position="404"/>
    </location>
</feature>
<evidence type="ECO:0000256" key="1">
    <source>
        <dbReference type="ARBA" id="ARBA00023450"/>
    </source>
</evidence>
<organism evidence="3">
    <name type="scientific">Scrofimicrobium appendicitidis</name>
    <dbReference type="NCBI Taxonomy" id="3079930"/>
    <lineage>
        <taxon>Bacteria</taxon>
        <taxon>Bacillati</taxon>
        <taxon>Actinomycetota</taxon>
        <taxon>Actinomycetes</taxon>
        <taxon>Actinomycetales</taxon>
        <taxon>Actinomycetaceae</taxon>
        <taxon>Scrofimicrobium</taxon>
    </lineage>
</organism>
<dbReference type="KEGG" id="sapp:SAC06_09065"/>
<dbReference type="Pfam" id="PF02720">
    <property type="entry name" value="DUF222"/>
    <property type="match status" value="1"/>
</dbReference>
<evidence type="ECO:0000313" key="3">
    <source>
        <dbReference type="EMBL" id="XBW07781.1"/>
    </source>
</evidence>
<dbReference type="Pfam" id="PF01844">
    <property type="entry name" value="HNH"/>
    <property type="match status" value="1"/>
</dbReference>
<protein>
    <submittedName>
        <fullName evidence="3">DUF222 domain-containing protein</fullName>
    </submittedName>
</protein>
<dbReference type="GO" id="GO:0008270">
    <property type="term" value="F:zinc ion binding"/>
    <property type="evidence" value="ECO:0007669"/>
    <property type="project" value="InterPro"/>
</dbReference>
<sequence>MDTATATTGIEALVDLRRQLQELAGLDPVATMGLGEAVQALEILGQIVNTAQTSMAGLAARVEREGGREIGQQYGCKDSNELVRRMTGSSYRAVRERQQLGEKILPQASEPGAEPPLARLAAAMGQGTVSEASGKIIANTLDHLAGATPIQRAQVEADLVARASGQDGDGSAHPALAASLGELRAQAGSWERELGARRREAEKRTFESRSFDLAPQPNGMVRVSGLLTPEVAAAYLALADAINSPRQRSGPAETTPTQQRHDALPAIFHTAARAANGEIPTHGGAPITVMVQTSLEALSKGRGGQVLGLETTSVSQDTVLHGACSGAVVFLALNEKRRVVALSSESRTFTGVQRKAIAFRDRGCVIPGCDVRAAWCEVHHVQDWAHGGKTHTDNGVMLCWHHHRTLGTSGWQVKMSQGVPMVKAPPSLDPSRQWHPVSRQ</sequence>
<dbReference type="GO" id="GO:0003676">
    <property type="term" value="F:nucleic acid binding"/>
    <property type="evidence" value="ECO:0007669"/>
    <property type="project" value="InterPro"/>
</dbReference>
<name>A0AAU7V5R9_9ACTO</name>
<proteinExistence type="inferred from homology"/>
<evidence type="ECO:0000259" key="2">
    <source>
        <dbReference type="SMART" id="SM00507"/>
    </source>
</evidence>
<dbReference type="InterPro" id="IPR003615">
    <property type="entry name" value="HNH_nuc"/>
</dbReference>
<dbReference type="RefSeq" id="WP_350257983.1">
    <property type="nucleotide sequence ID" value="NZ_CP138335.1"/>
</dbReference>
<comment type="similarity">
    <text evidence="1">Belongs to the Rv1128c/1148c/1588c/1702c/1945/3466 family.</text>
</comment>
<accession>A0AAU7V5R9</accession>
<dbReference type="Gene3D" id="1.10.30.50">
    <property type="match status" value="1"/>
</dbReference>
<dbReference type="InterPro" id="IPR002711">
    <property type="entry name" value="HNH"/>
</dbReference>
<dbReference type="GO" id="GO:0004519">
    <property type="term" value="F:endonuclease activity"/>
    <property type="evidence" value="ECO:0007669"/>
    <property type="project" value="InterPro"/>
</dbReference>